<dbReference type="AlphaFoldDB" id="A0AAW4FLY3"/>
<dbReference type="Proteomes" id="UP000744980">
    <property type="component" value="Unassembled WGS sequence"/>
</dbReference>
<name>A0AAW4FLY3_9HYPH</name>
<proteinExistence type="predicted"/>
<protein>
    <submittedName>
        <fullName evidence="1">Uncharacterized protein</fullName>
    </submittedName>
</protein>
<evidence type="ECO:0000313" key="1">
    <source>
        <dbReference type="EMBL" id="MBM3091630.1"/>
    </source>
</evidence>
<gene>
    <name evidence="1" type="ORF">GFB56_12485</name>
</gene>
<keyword evidence="2" id="KW-1185">Reference proteome</keyword>
<sequence length="102" mass="11239">MSLTTAFVSELIWAANQSQHLTTFEKRRLLERAVATIRDMREQAGIPSSNTEADAVIELQTIAGAIDNRTEEQIAAALLDAADMIRTLRILLDTGTEVVIKN</sequence>
<comment type="caution">
    <text evidence="1">The sequence shown here is derived from an EMBL/GenBank/DDBJ whole genome shotgun (WGS) entry which is preliminary data.</text>
</comment>
<reference evidence="1 2" key="1">
    <citation type="submission" date="2020-01" db="EMBL/GenBank/DDBJ databases">
        <title>Draft genome assembly of Ensifer adhaerens T173.</title>
        <authorList>
            <person name="Craig J.E."/>
            <person name="Stinchcombe J.R."/>
        </authorList>
    </citation>
    <scope>NUCLEOTIDE SEQUENCE [LARGE SCALE GENOMIC DNA]</scope>
    <source>
        <strain evidence="1 2">T173</strain>
    </source>
</reference>
<accession>A0AAW4FLY3</accession>
<dbReference type="EMBL" id="WXFA01000006">
    <property type="protein sequence ID" value="MBM3091630.1"/>
    <property type="molecule type" value="Genomic_DNA"/>
</dbReference>
<evidence type="ECO:0000313" key="2">
    <source>
        <dbReference type="Proteomes" id="UP000744980"/>
    </source>
</evidence>
<dbReference type="RefSeq" id="WP_203528040.1">
    <property type="nucleotide sequence ID" value="NZ_CP083370.1"/>
</dbReference>
<organism evidence="1 2">
    <name type="scientific">Ensifer canadensis</name>
    <dbReference type="NCBI Taxonomy" id="555315"/>
    <lineage>
        <taxon>Bacteria</taxon>
        <taxon>Pseudomonadati</taxon>
        <taxon>Pseudomonadota</taxon>
        <taxon>Alphaproteobacteria</taxon>
        <taxon>Hyphomicrobiales</taxon>
        <taxon>Rhizobiaceae</taxon>
        <taxon>Sinorhizobium/Ensifer group</taxon>
        <taxon>Ensifer</taxon>
    </lineage>
</organism>